<evidence type="ECO:0000313" key="4">
    <source>
        <dbReference type="EMBL" id="CBW25572.1"/>
    </source>
</evidence>
<protein>
    <recommendedName>
        <fullName evidence="3">Response regulatory domain-containing protein</fullName>
    </recommendedName>
</protein>
<dbReference type="RefSeq" id="WP_014243358.1">
    <property type="nucleotide sequence ID" value="NC_016620.1"/>
</dbReference>
<comment type="caution">
    <text evidence="1">Lacks conserved residue(s) required for the propagation of feature annotation.</text>
</comment>
<keyword evidence="5" id="KW-1185">Reference proteome</keyword>
<feature type="domain" description="Response regulatory" evidence="3">
    <location>
        <begin position="22"/>
        <end position="142"/>
    </location>
</feature>
<dbReference type="KEGG" id="bmx:BMS_0666"/>
<dbReference type="Pfam" id="PF00072">
    <property type="entry name" value="Response_reg"/>
    <property type="match status" value="1"/>
</dbReference>
<dbReference type="Gene3D" id="1.25.40.10">
    <property type="entry name" value="Tetratricopeptide repeat domain"/>
    <property type="match status" value="1"/>
</dbReference>
<dbReference type="eggNOG" id="COG0457">
    <property type="taxonomic scope" value="Bacteria"/>
</dbReference>
<dbReference type="eggNOG" id="COG2197">
    <property type="taxonomic scope" value="Bacteria"/>
</dbReference>
<dbReference type="AlphaFoldDB" id="E1X5A0"/>
<dbReference type="PROSITE" id="PS50110">
    <property type="entry name" value="RESPONSE_REGULATORY"/>
    <property type="match status" value="1"/>
</dbReference>
<dbReference type="Gene3D" id="3.40.50.2300">
    <property type="match status" value="1"/>
</dbReference>
<dbReference type="PROSITE" id="PS50005">
    <property type="entry name" value="TPR"/>
    <property type="match status" value="1"/>
</dbReference>
<dbReference type="STRING" id="862908.BMS_0666"/>
<dbReference type="GO" id="GO:0000160">
    <property type="term" value="P:phosphorelay signal transduction system"/>
    <property type="evidence" value="ECO:0007669"/>
    <property type="project" value="InterPro"/>
</dbReference>
<evidence type="ECO:0000313" key="5">
    <source>
        <dbReference type="Proteomes" id="UP000008963"/>
    </source>
</evidence>
<sequence length="440" mass="50237">MIFEDMNPKKVELIKSYLENKKALIVDNKKTTRTTLKKIFTNFGIKVQHIFVADNNSDACEIINDLKIDIVFAGYEVQGQKGIDILKTHMNVFPNRQNSIFTLISGPNSVASSCLVLDTEADDYIAEPFTAKSLSESFLKTVERKMERSPFLNFYHAIKEAIFLNNLDRAKTILEPLKQKLDNLDEVFYLDARINQEEGNIEEALKLFEQSLEVNHAHYLSLQALATEYSDLKMWKKAYDHTAKILKHYPINPDNLPELIRLSIANHQYEDLIKYAEFFRSLEVQSPSIKTNIAASLVICSKFFLRTGDRQKGIKTLLEAVKCSSGKLSIIENIIMTFIEYKEVKLGFDVLRQFESLHGDNPLYQSLEIQIDYCNQDINSVLKKGIPLAESGAASIQVFEAVILSSIKAQRKTNSIIHLIDKAVAKYPDSSKHFQSMYKE</sequence>
<gene>
    <name evidence="4" type="ordered locus">BMS_0666</name>
</gene>
<organism evidence="4 5">
    <name type="scientific">Halobacteriovorax marinus (strain ATCC BAA-682 / DSM 15412 / SJ)</name>
    <name type="common">Bacteriovorax marinus</name>
    <dbReference type="NCBI Taxonomy" id="862908"/>
    <lineage>
        <taxon>Bacteria</taxon>
        <taxon>Pseudomonadati</taxon>
        <taxon>Bdellovibrionota</taxon>
        <taxon>Bacteriovoracia</taxon>
        <taxon>Bacteriovoracales</taxon>
        <taxon>Halobacteriovoraceae</taxon>
        <taxon>Halobacteriovorax</taxon>
    </lineage>
</organism>
<dbReference type="InterPro" id="IPR011990">
    <property type="entry name" value="TPR-like_helical_dom_sf"/>
</dbReference>
<dbReference type="SMART" id="SM00028">
    <property type="entry name" value="TPR"/>
    <property type="match status" value="2"/>
</dbReference>
<name>E1X5A0_HALMS</name>
<evidence type="ECO:0000256" key="1">
    <source>
        <dbReference type="PROSITE-ProRule" id="PRU00169"/>
    </source>
</evidence>
<evidence type="ECO:0000259" key="3">
    <source>
        <dbReference type="PROSITE" id="PS50110"/>
    </source>
</evidence>
<keyword evidence="2" id="KW-0802">TPR repeat</keyword>
<dbReference type="EMBL" id="FQ312005">
    <property type="protein sequence ID" value="CBW25572.1"/>
    <property type="molecule type" value="Genomic_DNA"/>
</dbReference>
<dbReference type="Proteomes" id="UP000008963">
    <property type="component" value="Chromosome"/>
</dbReference>
<dbReference type="InterPro" id="IPR019734">
    <property type="entry name" value="TPR_rpt"/>
</dbReference>
<accession>E1X5A0</accession>
<dbReference type="SMART" id="SM00448">
    <property type="entry name" value="REC"/>
    <property type="match status" value="1"/>
</dbReference>
<dbReference type="SUPFAM" id="SSF48452">
    <property type="entry name" value="TPR-like"/>
    <property type="match status" value="1"/>
</dbReference>
<proteinExistence type="predicted"/>
<feature type="repeat" description="TPR" evidence="2">
    <location>
        <begin position="185"/>
        <end position="218"/>
    </location>
</feature>
<evidence type="ECO:0000256" key="2">
    <source>
        <dbReference type="PROSITE-ProRule" id="PRU00339"/>
    </source>
</evidence>
<dbReference type="InterPro" id="IPR011006">
    <property type="entry name" value="CheY-like_superfamily"/>
</dbReference>
<dbReference type="OrthoDB" id="5288460at2"/>
<dbReference type="HOGENOM" id="CLU_622231_0_0_7"/>
<dbReference type="InterPro" id="IPR001789">
    <property type="entry name" value="Sig_transdc_resp-reg_receiver"/>
</dbReference>
<reference evidence="5" key="1">
    <citation type="journal article" date="2013" name="ISME J.">
        <title>A small predatory core genome in the divergent marine Bacteriovorax marinus SJ and the terrestrial Bdellovibrio bacteriovorus.</title>
        <authorList>
            <person name="Crossman L.C."/>
            <person name="Chen H."/>
            <person name="Cerdeno-Tarraga A.M."/>
            <person name="Brooks K."/>
            <person name="Quail M.A."/>
            <person name="Pineiro S.A."/>
            <person name="Hobley L."/>
            <person name="Sockett R.E."/>
            <person name="Bentley S.D."/>
            <person name="Parkhill J."/>
            <person name="Williams H.N."/>
            <person name="Stine O.C."/>
        </authorList>
    </citation>
    <scope>NUCLEOTIDE SEQUENCE [LARGE SCALE GENOMIC DNA]</scope>
    <source>
        <strain evidence="5">ATCC BAA-682 / DSM 15412 / SJ</strain>
    </source>
</reference>
<dbReference type="SUPFAM" id="SSF52172">
    <property type="entry name" value="CheY-like"/>
    <property type="match status" value="1"/>
</dbReference>
<dbReference type="PATRIC" id="fig|862908.3.peg.640"/>